<evidence type="ECO:0000313" key="2">
    <source>
        <dbReference type="Proteomes" id="UP001164250"/>
    </source>
</evidence>
<gene>
    <name evidence="1" type="ORF">Patl1_14427</name>
</gene>
<dbReference type="Proteomes" id="UP001164250">
    <property type="component" value="Chromosome 8"/>
</dbReference>
<dbReference type="EMBL" id="CM047904">
    <property type="protein sequence ID" value="KAJ0090054.1"/>
    <property type="molecule type" value="Genomic_DNA"/>
</dbReference>
<accession>A0ACC1ATK6</accession>
<reference evidence="2" key="1">
    <citation type="journal article" date="2023" name="G3 (Bethesda)">
        <title>Genome assembly and association tests identify interacting loci associated with vigor, precocity, and sex in interspecific pistachio rootstocks.</title>
        <authorList>
            <person name="Palmer W."/>
            <person name="Jacygrad E."/>
            <person name="Sagayaradj S."/>
            <person name="Cavanaugh K."/>
            <person name="Han R."/>
            <person name="Bertier L."/>
            <person name="Beede B."/>
            <person name="Kafkas S."/>
            <person name="Golino D."/>
            <person name="Preece J."/>
            <person name="Michelmore R."/>
        </authorList>
    </citation>
    <scope>NUCLEOTIDE SEQUENCE [LARGE SCALE GENOMIC DNA]</scope>
</reference>
<comment type="caution">
    <text evidence="1">The sequence shown here is derived from an EMBL/GenBank/DDBJ whole genome shotgun (WGS) entry which is preliminary data.</text>
</comment>
<sequence length="330" mass="36359">MGGLRDQKPAMAMFALQFTYAVVALSTRAALLQGMSPRVFTVYRQAIATLVIAPIAYFSRRKSSCSMGLKSFSLIFLTSLIGLETINIKSIRSIAKIIGTLFCVSGAICMAILRGPKLLNSEIMPPQKSLFAYGNNETWLLGCLFLFASACCWSLWLILQVLISASYPDHLSLSAWMCFLATLQSVILTLFIEPDPKAWNFNSFLEIGCCFFSGIIGSGVSFIVQAWCVSKRGPVFSAMFNPLCTVIVTILAALLLNEEIYTGSLIGAVGVILGLYIVLWGKARDNNVGEDKNEKLQIEDLEKTRYSNDLEEPLLSDKTRNVNEIDVVHC</sequence>
<proteinExistence type="predicted"/>
<organism evidence="1 2">
    <name type="scientific">Pistacia atlantica</name>
    <dbReference type="NCBI Taxonomy" id="434234"/>
    <lineage>
        <taxon>Eukaryota</taxon>
        <taxon>Viridiplantae</taxon>
        <taxon>Streptophyta</taxon>
        <taxon>Embryophyta</taxon>
        <taxon>Tracheophyta</taxon>
        <taxon>Spermatophyta</taxon>
        <taxon>Magnoliopsida</taxon>
        <taxon>eudicotyledons</taxon>
        <taxon>Gunneridae</taxon>
        <taxon>Pentapetalae</taxon>
        <taxon>rosids</taxon>
        <taxon>malvids</taxon>
        <taxon>Sapindales</taxon>
        <taxon>Anacardiaceae</taxon>
        <taxon>Pistacia</taxon>
    </lineage>
</organism>
<keyword evidence="2" id="KW-1185">Reference proteome</keyword>
<protein>
    <submittedName>
        <fullName evidence="1">Uncharacterized protein</fullName>
    </submittedName>
</protein>
<evidence type="ECO:0000313" key="1">
    <source>
        <dbReference type="EMBL" id="KAJ0090054.1"/>
    </source>
</evidence>
<name>A0ACC1ATK6_9ROSI</name>